<feature type="transmembrane region" description="Helical" evidence="1">
    <location>
        <begin position="380"/>
        <end position="397"/>
    </location>
</feature>
<feature type="transmembrane region" description="Helical" evidence="1">
    <location>
        <begin position="282"/>
        <end position="302"/>
    </location>
</feature>
<keyword evidence="3" id="KW-1185">Reference proteome</keyword>
<dbReference type="Gene3D" id="1.20.1740.10">
    <property type="entry name" value="Amino acid/polyamine transporter I"/>
    <property type="match status" value="1"/>
</dbReference>
<dbReference type="RefSeq" id="WP_157708307.1">
    <property type="nucleotide sequence ID" value="NZ_CP034348.1"/>
</dbReference>
<organism evidence="2 3">
    <name type="scientific">Roseovarius faecimaris</name>
    <dbReference type="NCBI Taxonomy" id="2494550"/>
    <lineage>
        <taxon>Bacteria</taxon>
        <taxon>Pseudomonadati</taxon>
        <taxon>Pseudomonadota</taxon>
        <taxon>Alphaproteobacteria</taxon>
        <taxon>Rhodobacterales</taxon>
        <taxon>Roseobacteraceae</taxon>
        <taxon>Roseovarius</taxon>
    </lineage>
</organism>
<keyword evidence="1" id="KW-0812">Transmembrane</keyword>
<feature type="transmembrane region" description="Helical" evidence="1">
    <location>
        <begin position="323"/>
        <end position="345"/>
    </location>
</feature>
<dbReference type="AlphaFoldDB" id="A0A6I6IW35"/>
<feature type="transmembrane region" description="Helical" evidence="1">
    <location>
        <begin position="57"/>
        <end position="78"/>
    </location>
</feature>
<dbReference type="Proteomes" id="UP000428330">
    <property type="component" value="Chromosome"/>
</dbReference>
<dbReference type="EMBL" id="CP034348">
    <property type="protein sequence ID" value="QGX99626.1"/>
    <property type="molecule type" value="Genomic_DNA"/>
</dbReference>
<feature type="transmembrane region" description="Helical" evidence="1">
    <location>
        <begin position="169"/>
        <end position="186"/>
    </location>
</feature>
<dbReference type="OrthoDB" id="271600at2"/>
<feature type="transmembrane region" description="Helical" evidence="1">
    <location>
        <begin position="241"/>
        <end position="262"/>
    </location>
</feature>
<keyword evidence="1" id="KW-1133">Transmembrane helix</keyword>
<reference evidence="3" key="1">
    <citation type="submission" date="2018-12" db="EMBL/GenBank/DDBJ databases">
        <title>Complete genome sequence of Roseovarius sp. MME-070.</title>
        <authorList>
            <person name="Nam Y.-D."/>
            <person name="Kang J."/>
            <person name="Chung W.-H."/>
            <person name="Park Y.S."/>
        </authorList>
    </citation>
    <scope>NUCLEOTIDE SEQUENCE [LARGE SCALE GENOMIC DNA]</scope>
    <source>
        <strain evidence="3">MME-070</strain>
    </source>
</reference>
<dbReference type="KEGG" id="rom:EI983_15675"/>
<evidence type="ECO:0000313" key="2">
    <source>
        <dbReference type="EMBL" id="QGX99626.1"/>
    </source>
</evidence>
<proteinExistence type="predicted"/>
<evidence type="ECO:0000313" key="3">
    <source>
        <dbReference type="Proteomes" id="UP000428330"/>
    </source>
</evidence>
<accession>A0A6I6IW35</accession>
<name>A0A6I6IW35_9RHOB</name>
<feature type="transmembrane region" description="Helical" evidence="1">
    <location>
        <begin position="201"/>
        <end position="220"/>
    </location>
</feature>
<evidence type="ECO:0008006" key="4">
    <source>
        <dbReference type="Google" id="ProtNLM"/>
    </source>
</evidence>
<feature type="transmembrane region" description="Helical" evidence="1">
    <location>
        <begin position="123"/>
        <end position="149"/>
    </location>
</feature>
<evidence type="ECO:0000256" key="1">
    <source>
        <dbReference type="SAM" id="Phobius"/>
    </source>
</evidence>
<sequence length="398" mass="42023">MLSAVILFATLLAGVLLIHPRLSRATHWRATVTPLASIIGSGFLVLGPILHGAYGTWAPLGMVALCLLAYAFGAAIRFNIRYLDAQALPPSRLDGWGEMLADWVLAFAYVISVAYYLNLFGAFAMSLAAAPIAHAAELVTTGIFALILITGLTRGFGALEWMEKASVSLKLAIITGLLAGLAWVFAERSVTGALIYSPAQIEGWAAITLIFGLLVTVQGFETSRYLGDEYDAPTRIASMRTAQWISGAVYIAYALLLCALFLPDTGPVSETAIIGMMAGIDPVLPTLLIIAALSAQFSAAVADTGGSGGLLAELTRGRMSARMGYALLAAIGVGMTWTLSVFEIIGYASRAFALYYAMQALLAARRAWTQPRGHLPATGFFLLALLGLAIVALGTPVE</sequence>
<protein>
    <recommendedName>
        <fullName evidence="4">APC family permease</fullName>
    </recommendedName>
</protein>
<keyword evidence="1" id="KW-0472">Membrane</keyword>
<feature type="transmembrane region" description="Helical" evidence="1">
    <location>
        <begin position="99"/>
        <end position="117"/>
    </location>
</feature>
<gene>
    <name evidence="2" type="ORF">EI983_15675</name>
</gene>